<dbReference type="Gene3D" id="3.50.50.60">
    <property type="entry name" value="FAD/NAD(P)-binding domain"/>
    <property type="match status" value="2"/>
</dbReference>
<accession>K9YR32</accession>
<keyword evidence="2" id="KW-0285">Flavoprotein</keyword>
<dbReference type="PRINTS" id="PR00411">
    <property type="entry name" value="PNDRDTASEI"/>
</dbReference>
<dbReference type="SUPFAM" id="SSF51905">
    <property type="entry name" value="FAD/NAD(P)-binding domain"/>
    <property type="match status" value="1"/>
</dbReference>
<keyword evidence="7" id="KW-1185">Reference proteome</keyword>
<evidence type="ECO:0000256" key="2">
    <source>
        <dbReference type="ARBA" id="ARBA00022630"/>
    </source>
</evidence>
<dbReference type="PANTHER" id="PTHR43014">
    <property type="entry name" value="MERCURIC REDUCTASE"/>
    <property type="match status" value="1"/>
</dbReference>
<dbReference type="InterPro" id="IPR023753">
    <property type="entry name" value="FAD/NAD-binding_dom"/>
</dbReference>
<evidence type="ECO:0000256" key="3">
    <source>
        <dbReference type="ARBA" id="ARBA00022827"/>
    </source>
</evidence>
<dbReference type="AlphaFoldDB" id="K9YR32"/>
<dbReference type="Pfam" id="PF07992">
    <property type="entry name" value="Pyr_redox_2"/>
    <property type="match status" value="1"/>
</dbReference>
<dbReference type="STRING" id="13035.Dacsa_0589"/>
<dbReference type="EMBL" id="CP003944">
    <property type="protein sequence ID" value="AFZ49364.1"/>
    <property type="molecule type" value="Genomic_DNA"/>
</dbReference>
<feature type="domain" description="FAD/NAD(P)-binding" evidence="5">
    <location>
        <begin position="3"/>
        <end position="309"/>
    </location>
</feature>
<dbReference type="GO" id="GO:0016491">
    <property type="term" value="F:oxidoreductase activity"/>
    <property type="evidence" value="ECO:0007669"/>
    <property type="project" value="InterPro"/>
</dbReference>
<gene>
    <name evidence="6" type="ORF">Dacsa_0589</name>
</gene>
<name>K9YR32_DACS8</name>
<dbReference type="Pfam" id="PF02852">
    <property type="entry name" value="Pyr_redox_dim"/>
    <property type="match status" value="1"/>
</dbReference>
<dbReference type="PRINTS" id="PR00368">
    <property type="entry name" value="FADPNR"/>
</dbReference>
<evidence type="ECO:0000259" key="4">
    <source>
        <dbReference type="Pfam" id="PF02852"/>
    </source>
</evidence>
<organism evidence="6 7">
    <name type="scientific">Dactylococcopsis salina (strain PCC 8305)</name>
    <name type="common">Myxobactron salinum</name>
    <dbReference type="NCBI Taxonomy" id="13035"/>
    <lineage>
        <taxon>Bacteria</taxon>
        <taxon>Bacillati</taxon>
        <taxon>Cyanobacteriota</taxon>
        <taxon>Cyanophyceae</taxon>
        <taxon>Nodosilineales</taxon>
        <taxon>Cymatolegaceae</taxon>
        <taxon>Dactylococcopsis</taxon>
    </lineage>
</organism>
<evidence type="ECO:0000313" key="6">
    <source>
        <dbReference type="EMBL" id="AFZ49364.1"/>
    </source>
</evidence>
<dbReference type="OrthoDB" id="9807946at2"/>
<dbReference type="KEGG" id="dsl:Dacsa_0589"/>
<dbReference type="HOGENOM" id="CLU_016755_1_0_3"/>
<dbReference type="SUPFAM" id="SSF55424">
    <property type="entry name" value="FAD/NAD-linked reductases, dimerisation (C-terminal) domain"/>
    <property type="match status" value="1"/>
</dbReference>
<dbReference type="InterPro" id="IPR004099">
    <property type="entry name" value="Pyr_nucl-diS_OxRdtase_dimer"/>
</dbReference>
<dbReference type="RefSeq" id="WP_015228376.1">
    <property type="nucleotide sequence ID" value="NC_019780.1"/>
</dbReference>
<feature type="domain" description="Pyridine nucleotide-disulphide oxidoreductase dimerisation" evidence="4">
    <location>
        <begin position="332"/>
        <end position="439"/>
    </location>
</feature>
<keyword evidence="3" id="KW-0274">FAD</keyword>
<proteinExistence type="predicted"/>
<evidence type="ECO:0000256" key="1">
    <source>
        <dbReference type="ARBA" id="ARBA00001974"/>
    </source>
</evidence>
<protein>
    <submittedName>
        <fullName evidence="6">Pyruvate/2-oxoglutarate dehydrogenase complex, dihydrolipoamide dehydrogenase component</fullName>
    </submittedName>
</protein>
<dbReference type="InterPro" id="IPR036188">
    <property type="entry name" value="FAD/NAD-bd_sf"/>
</dbReference>
<evidence type="ECO:0000259" key="5">
    <source>
        <dbReference type="Pfam" id="PF07992"/>
    </source>
</evidence>
<dbReference type="eggNOG" id="COG1249">
    <property type="taxonomic scope" value="Bacteria"/>
</dbReference>
<dbReference type="Gene3D" id="3.30.390.30">
    <property type="match status" value="1"/>
</dbReference>
<dbReference type="Proteomes" id="UP000010482">
    <property type="component" value="Chromosome"/>
</dbReference>
<sequence length="466" mass="52422">MNYDLIIIGNTPVGRYAAFTASLWEARVALVTQEIIFSDYADWLYNFTLSQLIETTEQQEKIQFSSSVSSTSYQKWAQEVIEVIEEKESLVKLTAKGVDIISGKGEFCRLPKQALIVNNEKLQAGAYLITTETTPIFPTIPNLSEIGYLTLADLRQKQTLETLPDNLTIVGDTPTAITLAQNLAKLNKKVTLSLTKTGLFPTEDQEIVNLLEKQLEAEGIEILKQSPLVEIKAVGKRKWLKLGETERETDELIIIPQTQPNIEGLNLEGVQVSYSKQKLIINEKLQTTNSKIYACGCILGGYSFLNLAQYEAKVALKNALLIPRHQVNYQPIPCVISTHPAFGRVGMTEAQAQSYYQNQVIIIKEYFKTNLVSLVGGEITGLFKIVVHRNGKILGGHIFGKDAAELASILAMAISRKMTMKQLTSMSFPSPSIAEMMTQVLEKWEVYYDQCHPFLRWLRRRYNKMI</sequence>
<comment type="cofactor">
    <cofactor evidence="1">
        <name>FAD</name>
        <dbReference type="ChEBI" id="CHEBI:57692"/>
    </cofactor>
</comment>
<reference evidence="6" key="1">
    <citation type="submission" date="2012-04" db="EMBL/GenBank/DDBJ databases">
        <title>Finished genome of Dactylococcopsis salina PCC 8305.</title>
        <authorList>
            <consortium name="US DOE Joint Genome Institute"/>
            <person name="Gugger M."/>
            <person name="Coursin T."/>
            <person name="Rippka R."/>
            <person name="Tandeau De Marsac N."/>
            <person name="Huntemann M."/>
            <person name="Wei C.-L."/>
            <person name="Han J."/>
            <person name="Detter J.C."/>
            <person name="Han C."/>
            <person name="Tapia R."/>
            <person name="Daligault H."/>
            <person name="Chen A."/>
            <person name="Krypides N."/>
            <person name="Mavromatis K."/>
            <person name="Markowitz V."/>
            <person name="Szeto E."/>
            <person name="Ivanova N."/>
            <person name="Ovchinnikova G."/>
            <person name="Pagani I."/>
            <person name="Pati A."/>
            <person name="Goodwin L."/>
            <person name="Peters L."/>
            <person name="Pitluck S."/>
            <person name="Woyke T."/>
            <person name="Kerfeld C."/>
        </authorList>
    </citation>
    <scope>NUCLEOTIDE SEQUENCE [LARGE SCALE GENOMIC DNA]</scope>
    <source>
        <strain evidence="6">PCC 8305</strain>
    </source>
</reference>
<keyword evidence="6" id="KW-0670">Pyruvate</keyword>
<evidence type="ECO:0000313" key="7">
    <source>
        <dbReference type="Proteomes" id="UP000010482"/>
    </source>
</evidence>
<dbReference type="InterPro" id="IPR016156">
    <property type="entry name" value="FAD/NAD-linked_Rdtase_dimer_sf"/>
</dbReference>